<keyword evidence="4" id="KW-1185">Reference proteome</keyword>
<evidence type="ECO:0000313" key="3">
    <source>
        <dbReference type="EMBL" id="MCD5311704.1"/>
    </source>
</evidence>
<name>A0A9X1NDD3_9ACTN</name>
<dbReference type="Proteomes" id="UP001138997">
    <property type="component" value="Unassembled WGS sequence"/>
</dbReference>
<protein>
    <submittedName>
        <fullName evidence="3">Uncharacterized protein</fullName>
    </submittedName>
</protein>
<dbReference type="EMBL" id="JAJOMB010000005">
    <property type="protein sequence ID" value="MCD5311704.1"/>
    <property type="molecule type" value="Genomic_DNA"/>
</dbReference>
<feature type="transmembrane region" description="Helical" evidence="2">
    <location>
        <begin position="67"/>
        <end position="88"/>
    </location>
</feature>
<proteinExistence type="predicted"/>
<keyword evidence="2" id="KW-0812">Transmembrane</keyword>
<feature type="region of interest" description="Disordered" evidence="1">
    <location>
        <begin position="18"/>
        <end position="47"/>
    </location>
</feature>
<evidence type="ECO:0000313" key="4">
    <source>
        <dbReference type="Proteomes" id="UP001138997"/>
    </source>
</evidence>
<organism evidence="3 4">
    <name type="scientific">Kineosporia babensis</name>
    <dbReference type="NCBI Taxonomy" id="499548"/>
    <lineage>
        <taxon>Bacteria</taxon>
        <taxon>Bacillati</taxon>
        <taxon>Actinomycetota</taxon>
        <taxon>Actinomycetes</taxon>
        <taxon>Kineosporiales</taxon>
        <taxon>Kineosporiaceae</taxon>
        <taxon>Kineosporia</taxon>
    </lineage>
</organism>
<accession>A0A9X1NDD3</accession>
<sequence>MSNTDFFQERAASFEQARRRLESPGERSRATGSIPRADTGSQPLTRAKPQVLAPRTITWGTTFKISVAVYFAVMGVLVTVALLVLLGLRLVGDLTTFDGINVQWRSLPAAAGADKT</sequence>
<evidence type="ECO:0000256" key="2">
    <source>
        <dbReference type="SAM" id="Phobius"/>
    </source>
</evidence>
<comment type="caution">
    <text evidence="3">The sequence shown here is derived from an EMBL/GenBank/DDBJ whole genome shotgun (WGS) entry which is preliminary data.</text>
</comment>
<keyword evidence="2" id="KW-0472">Membrane</keyword>
<reference evidence="3" key="1">
    <citation type="submission" date="2021-11" db="EMBL/GenBank/DDBJ databases">
        <title>Streptomyces corallinus and Kineosporia corallina sp. nov., two new coral-derived marine actinobacteria.</title>
        <authorList>
            <person name="Buangrab K."/>
            <person name="Sutthacheep M."/>
            <person name="Yeemin T."/>
            <person name="Harunari E."/>
            <person name="Igarashi Y."/>
            <person name="Sripreechasak P."/>
            <person name="Kanchanasin P."/>
            <person name="Tanasupawat S."/>
            <person name="Phongsopitanun W."/>
        </authorList>
    </citation>
    <scope>NUCLEOTIDE SEQUENCE</scope>
    <source>
        <strain evidence="3">JCM 31032</strain>
    </source>
</reference>
<feature type="compositionally biased region" description="Basic and acidic residues" evidence="1">
    <location>
        <begin position="18"/>
        <end position="29"/>
    </location>
</feature>
<gene>
    <name evidence="3" type="ORF">LR394_12410</name>
</gene>
<keyword evidence="2" id="KW-1133">Transmembrane helix</keyword>
<dbReference type="AlphaFoldDB" id="A0A9X1NDD3"/>
<dbReference type="RefSeq" id="WP_231441169.1">
    <property type="nucleotide sequence ID" value="NZ_JAJOMB010000005.1"/>
</dbReference>
<evidence type="ECO:0000256" key="1">
    <source>
        <dbReference type="SAM" id="MobiDB-lite"/>
    </source>
</evidence>